<dbReference type="InterPro" id="IPR024862">
    <property type="entry name" value="TRPV"/>
</dbReference>
<dbReference type="Pfam" id="PF08016">
    <property type="entry name" value="PKD_channel"/>
    <property type="match status" value="1"/>
</dbReference>
<evidence type="ECO:0000256" key="8">
    <source>
        <dbReference type="ARBA" id="ARBA00022989"/>
    </source>
</evidence>
<dbReference type="Proteomes" id="UP000332933">
    <property type="component" value="Unassembled WGS sequence"/>
</dbReference>
<evidence type="ECO:0000313" key="16">
    <source>
        <dbReference type="EMBL" id="KAF0720432.1"/>
    </source>
</evidence>
<dbReference type="PROSITE" id="PS50297">
    <property type="entry name" value="ANK_REP_REGION"/>
    <property type="match status" value="2"/>
</dbReference>
<dbReference type="InterPro" id="IPR013122">
    <property type="entry name" value="PKD1_2_channel"/>
</dbReference>
<evidence type="ECO:0000256" key="1">
    <source>
        <dbReference type="ARBA" id="ARBA00004651"/>
    </source>
</evidence>
<reference evidence="17 18" key="1">
    <citation type="submission" date="2019-03" db="EMBL/GenBank/DDBJ databases">
        <authorList>
            <person name="Gaulin E."/>
            <person name="Dumas B."/>
        </authorList>
    </citation>
    <scope>NUCLEOTIDE SEQUENCE [LARGE SCALE GENOMIC DNA]</scope>
    <source>
        <strain evidence="17">CBS 568.67</strain>
    </source>
</reference>
<dbReference type="Gene3D" id="1.10.287.70">
    <property type="match status" value="1"/>
</dbReference>
<gene>
    <name evidence="17" type="primary">Aste57867_309</name>
    <name evidence="16" type="ORF">As57867_000309</name>
    <name evidence="17" type="ORF">ASTE57867_309</name>
</gene>
<keyword evidence="10 14" id="KW-0472">Membrane</keyword>
<dbReference type="SMART" id="SM00248">
    <property type="entry name" value="ANK"/>
    <property type="match status" value="3"/>
</dbReference>
<organism evidence="17 18">
    <name type="scientific">Aphanomyces stellatus</name>
    <dbReference type="NCBI Taxonomy" id="120398"/>
    <lineage>
        <taxon>Eukaryota</taxon>
        <taxon>Sar</taxon>
        <taxon>Stramenopiles</taxon>
        <taxon>Oomycota</taxon>
        <taxon>Saprolegniomycetes</taxon>
        <taxon>Saprolegniales</taxon>
        <taxon>Verrucalvaceae</taxon>
        <taxon>Aphanomyces</taxon>
    </lineage>
</organism>
<dbReference type="PANTHER" id="PTHR10582">
    <property type="entry name" value="TRANSIENT RECEPTOR POTENTIAL ION CHANNEL PROTEIN"/>
    <property type="match status" value="1"/>
</dbReference>
<keyword evidence="7" id="KW-0106">Calcium</keyword>
<keyword evidence="5 14" id="KW-0812">Transmembrane</keyword>
<keyword evidence="4" id="KW-0109">Calcium transport</keyword>
<protein>
    <submittedName>
        <fullName evidence="17">Aste57867_309 protein</fullName>
    </submittedName>
</protein>
<dbReference type="Pfam" id="PF12796">
    <property type="entry name" value="Ank_2"/>
    <property type="match status" value="1"/>
</dbReference>
<evidence type="ECO:0000256" key="2">
    <source>
        <dbReference type="ARBA" id="ARBA00022448"/>
    </source>
</evidence>
<feature type="transmembrane region" description="Helical" evidence="14">
    <location>
        <begin position="934"/>
        <end position="951"/>
    </location>
</feature>
<dbReference type="EMBL" id="CAADRA010000014">
    <property type="protein sequence ID" value="VFT77535.1"/>
    <property type="molecule type" value="Genomic_DNA"/>
</dbReference>
<dbReference type="PROSITE" id="PS50096">
    <property type="entry name" value="IQ"/>
    <property type="match status" value="1"/>
</dbReference>
<keyword evidence="18" id="KW-1185">Reference proteome</keyword>
<comment type="subcellular location">
    <subcellularLocation>
        <location evidence="1">Cell membrane</location>
        <topology evidence="1">Multi-pass membrane protein</topology>
    </subcellularLocation>
</comment>
<reference evidence="16" key="2">
    <citation type="submission" date="2019-06" db="EMBL/GenBank/DDBJ databases">
        <title>Genomics analysis of Aphanomyces spp. identifies a new class of oomycete effector associated with host adaptation.</title>
        <authorList>
            <person name="Gaulin E."/>
        </authorList>
    </citation>
    <scope>NUCLEOTIDE SEQUENCE</scope>
    <source>
        <strain evidence="16">CBS 578.67</strain>
    </source>
</reference>
<dbReference type="GO" id="GO:0005216">
    <property type="term" value="F:monoatomic ion channel activity"/>
    <property type="evidence" value="ECO:0007669"/>
    <property type="project" value="InterPro"/>
</dbReference>
<evidence type="ECO:0000256" key="9">
    <source>
        <dbReference type="ARBA" id="ARBA00023065"/>
    </source>
</evidence>
<accession>A0A485K3F8</accession>
<dbReference type="InterPro" id="IPR002110">
    <property type="entry name" value="Ankyrin_rpt"/>
</dbReference>
<dbReference type="Gene3D" id="1.25.40.20">
    <property type="entry name" value="Ankyrin repeat-containing domain"/>
    <property type="match status" value="1"/>
</dbReference>
<evidence type="ECO:0000256" key="10">
    <source>
        <dbReference type="ARBA" id="ARBA00023136"/>
    </source>
</evidence>
<name>A0A485K3F8_9STRA</name>
<evidence type="ECO:0000313" key="17">
    <source>
        <dbReference type="EMBL" id="VFT77535.1"/>
    </source>
</evidence>
<feature type="region of interest" description="Disordered" evidence="13">
    <location>
        <begin position="186"/>
        <end position="208"/>
    </location>
</feature>
<feature type="repeat" description="ANK" evidence="12">
    <location>
        <begin position="536"/>
        <end position="568"/>
    </location>
</feature>
<feature type="domain" description="Polycystin cation channel PKD1/PKD2" evidence="15">
    <location>
        <begin position="937"/>
        <end position="1168"/>
    </location>
</feature>
<evidence type="ECO:0000256" key="11">
    <source>
        <dbReference type="ARBA" id="ARBA00023303"/>
    </source>
</evidence>
<evidence type="ECO:0000256" key="5">
    <source>
        <dbReference type="ARBA" id="ARBA00022692"/>
    </source>
</evidence>
<evidence type="ECO:0000256" key="13">
    <source>
        <dbReference type="SAM" id="MobiDB-lite"/>
    </source>
</evidence>
<keyword evidence="9" id="KW-0406">Ion transport</keyword>
<dbReference type="OrthoDB" id="197980at2759"/>
<feature type="transmembrane region" description="Helical" evidence="14">
    <location>
        <begin position="1080"/>
        <end position="1103"/>
    </location>
</feature>
<dbReference type="GO" id="GO:0005886">
    <property type="term" value="C:plasma membrane"/>
    <property type="evidence" value="ECO:0007669"/>
    <property type="project" value="UniProtKB-SubCell"/>
</dbReference>
<keyword evidence="8 14" id="KW-1133">Transmembrane helix</keyword>
<dbReference type="GO" id="GO:0098703">
    <property type="term" value="P:calcium ion import across plasma membrane"/>
    <property type="evidence" value="ECO:0007669"/>
    <property type="project" value="TreeGrafter"/>
</dbReference>
<dbReference type="EMBL" id="VJMH01000014">
    <property type="protein sequence ID" value="KAF0720432.1"/>
    <property type="molecule type" value="Genomic_DNA"/>
</dbReference>
<evidence type="ECO:0000259" key="15">
    <source>
        <dbReference type="Pfam" id="PF08016"/>
    </source>
</evidence>
<dbReference type="PANTHER" id="PTHR10582:SF2">
    <property type="entry name" value="INACTIVE"/>
    <property type="match status" value="1"/>
</dbReference>
<evidence type="ECO:0000256" key="12">
    <source>
        <dbReference type="PROSITE-ProRule" id="PRU00023"/>
    </source>
</evidence>
<feature type="region of interest" description="Disordered" evidence="13">
    <location>
        <begin position="127"/>
        <end position="168"/>
    </location>
</feature>
<sequence>MSSNKSMLGRCQSSEVHLGLTRFGDLSSHYNVARDGIPKVALDRSRRRQPPTMMMDVGAAKEDGGGGGGSEDDGKTMDIPIDVEVHLPKLEEDPMENETLASPPDVDKAVAAAPKRTSIVGAAPLLSSRGHEETGPLNSGRSTKNVHGHHKHKHKGHAQTPQGADGAAAAVVHPTVGAVEAAQVLPPADKTPSPSTTPHAPAIPKVLPPLGGAGVASLLDAYKEFHKNKREDIKTKKRMTLIASRPPPVITTVSPAQDPSIRTANERMLNKSGRMKTPATPAATSMMLDGKIFTKEEVEAIIKTQAAIRRHLAKKNVMSMAKPAEYLRVVCERLFSECCKAEALPDGMVTYPDGQCVLGGPNIPRILRILEDPTHGNLDLLQRHGVDRLTAAHAACQRGYLDLLTLLVTFWSTQSPDAREDDDEEGESHTALLYKLLHVVNNAKASGKLLRECGYELTDTIKALGFTPDYVFNALEQFHFKEVTLQDIFKICGHPLVRARDLHGNTPLHYAAEGGYVAVCEFLLEHGANINEQNIRGETPLHFAISSMHEPVGMLLVKRKADVTLARYRMIELDTGQHLRGVIVTAPASDEQCQMLADGPNAKHSRQEVKPKTPPTAAAGATKRRVLPSISIARKSKPTVRFIKTTVGVFMRQFDHDDPRLGDMVFFREANDESTSNRPLVIFYIGVHISMPRFKIALERQSHTKILHLLILHMPHVAYLAIDQFRTPLFRCRVVPGVRDVGQSWHIEGWLSTDDRRKKLVARMKQKGHAVRKIPKRWRWLYRTWEYIKIQWERFVSPLFAQGEVVVNNHTRKYRKTESVRLDSMFKAAVKANGIVYEYRYESESSSGASPTLQLIIKSECKELMAHPWVQNLRDHKWETFARKHFMRQLRQYTFFFVSYFISIVLLVGDTSIGLQEGGYRAPLFGHTAVALDYVRTIASLICLVYTAMYTSRHIQEINKGGWLLFIPYMTNIWTIFDIVLLGGIWFTSILDIFVFMRTTSVDWDAWRSSNVMLEDHYRVITYQESTFNVVMYREYDWHTTIMCITAPQVSVLIFIRWLQFCRGSQTLGPFVRMIYQMMGDIGVFLFVFVLFLFGFAFAFYTLQLDGFRTLVSATNSVYQMSLGQWDWGAIAGGGPLGVCLYILYTCFGTIMMLNLLVAMLGRTYEEIWDDRLLFFHLERAQTILKVQHEIKPDKYRRKYWCQTLYTLEGDAPIQGIPNQHFDA</sequence>
<feature type="region of interest" description="Disordered" evidence="13">
    <location>
        <begin position="600"/>
        <end position="621"/>
    </location>
</feature>
<evidence type="ECO:0000256" key="3">
    <source>
        <dbReference type="ARBA" id="ARBA00022475"/>
    </source>
</evidence>
<keyword evidence="2" id="KW-0813">Transport</keyword>
<dbReference type="PROSITE" id="PS50088">
    <property type="entry name" value="ANK_REPEAT"/>
    <property type="match status" value="2"/>
</dbReference>
<keyword evidence="3" id="KW-1003">Cell membrane</keyword>
<feature type="region of interest" description="Disordered" evidence="13">
    <location>
        <begin position="34"/>
        <end position="76"/>
    </location>
</feature>
<evidence type="ECO:0000313" key="18">
    <source>
        <dbReference type="Proteomes" id="UP000332933"/>
    </source>
</evidence>
<evidence type="ECO:0000256" key="6">
    <source>
        <dbReference type="ARBA" id="ARBA00022737"/>
    </source>
</evidence>
<feature type="repeat" description="ANK" evidence="12">
    <location>
        <begin position="503"/>
        <end position="535"/>
    </location>
</feature>
<keyword evidence="6" id="KW-0677">Repeat</keyword>
<feature type="transmembrane region" description="Helical" evidence="14">
    <location>
        <begin position="963"/>
        <end position="987"/>
    </location>
</feature>
<feature type="transmembrane region" description="Helical" evidence="14">
    <location>
        <begin position="1142"/>
        <end position="1162"/>
    </location>
</feature>
<dbReference type="SUPFAM" id="SSF48403">
    <property type="entry name" value="Ankyrin repeat"/>
    <property type="match status" value="1"/>
</dbReference>
<keyword evidence="11" id="KW-0407">Ion channel</keyword>
<evidence type="ECO:0000256" key="14">
    <source>
        <dbReference type="SAM" id="Phobius"/>
    </source>
</evidence>
<feature type="transmembrane region" description="Helical" evidence="14">
    <location>
        <begin position="893"/>
        <end position="914"/>
    </location>
</feature>
<feature type="compositionally biased region" description="Basic residues" evidence="13">
    <location>
        <begin position="144"/>
        <end position="157"/>
    </location>
</feature>
<proteinExistence type="predicted"/>
<evidence type="ECO:0000256" key="7">
    <source>
        <dbReference type="ARBA" id="ARBA00022837"/>
    </source>
</evidence>
<dbReference type="AlphaFoldDB" id="A0A485K3F8"/>
<keyword evidence="12" id="KW-0040">ANK repeat</keyword>
<evidence type="ECO:0000256" key="4">
    <source>
        <dbReference type="ARBA" id="ARBA00022568"/>
    </source>
</evidence>
<dbReference type="InterPro" id="IPR036770">
    <property type="entry name" value="Ankyrin_rpt-contain_sf"/>
</dbReference>